<dbReference type="EMBL" id="FOWC01000006">
    <property type="protein sequence ID" value="SFP62219.1"/>
    <property type="molecule type" value="Genomic_DNA"/>
</dbReference>
<protein>
    <submittedName>
        <fullName evidence="2">Uncharacterized protein</fullName>
    </submittedName>
</protein>
<accession>A0A1I5RUI1</accession>
<dbReference type="OrthoDB" id="3695445at2"/>
<evidence type="ECO:0000256" key="1">
    <source>
        <dbReference type="SAM" id="MobiDB-lite"/>
    </source>
</evidence>
<evidence type="ECO:0000313" key="2">
    <source>
        <dbReference type="EMBL" id="SFP62219.1"/>
    </source>
</evidence>
<proteinExistence type="predicted"/>
<dbReference type="STRING" id="112413.SAMN05421854_10677"/>
<feature type="compositionally biased region" description="Basic and acidic residues" evidence="1">
    <location>
        <begin position="35"/>
        <end position="44"/>
    </location>
</feature>
<feature type="region of interest" description="Disordered" evidence="1">
    <location>
        <begin position="31"/>
        <end position="53"/>
    </location>
</feature>
<dbReference type="Proteomes" id="UP000199137">
    <property type="component" value="Unassembled WGS sequence"/>
</dbReference>
<gene>
    <name evidence="2" type="ORF">SAMN05421854_10677</name>
</gene>
<organism evidence="2 3">
    <name type="scientific">Amycolatopsis rubida</name>
    <dbReference type="NCBI Taxonomy" id="112413"/>
    <lineage>
        <taxon>Bacteria</taxon>
        <taxon>Bacillati</taxon>
        <taxon>Actinomycetota</taxon>
        <taxon>Actinomycetes</taxon>
        <taxon>Pseudonocardiales</taxon>
        <taxon>Pseudonocardiaceae</taxon>
        <taxon>Amycolatopsis</taxon>
    </lineage>
</organism>
<sequence>MRSAITEIVDADVPEPTAYDQRTRFEPFPGLTRFGEQHPDERIAGRSGSGPDHARVIACHRVGDPVEQRGRETGSWHGDVECPS</sequence>
<reference evidence="3" key="1">
    <citation type="submission" date="2016-10" db="EMBL/GenBank/DDBJ databases">
        <authorList>
            <person name="Varghese N."/>
            <person name="Submissions S."/>
        </authorList>
    </citation>
    <scope>NUCLEOTIDE SEQUENCE [LARGE SCALE GENOMIC DNA]</scope>
    <source>
        <strain evidence="3">DSM 44637</strain>
    </source>
</reference>
<name>A0A1I5RUI1_9PSEU</name>
<evidence type="ECO:0000313" key="3">
    <source>
        <dbReference type="Proteomes" id="UP000199137"/>
    </source>
</evidence>
<dbReference type="RefSeq" id="WP_093574560.1">
    <property type="nucleotide sequence ID" value="NZ_FOWC01000006.1"/>
</dbReference>
<dbReference type="AlphaFoldDB" id="A0A1I5RUI1"/>